<comment type="caution">
    <text evidence="6">Lacks conserved residue(s) required for the propagation of feature annotation.</text>
</comment>
<evidence type="ECO:0000313" key="7">
    <source>
        <dbReference type="EMBL" id="KAK3930009.1"/>
    </source>
</evidence>
<dbReference type="Proteomes" id="UP001219518">
    <property type="component" value="Unassembled WGS sequence"/>
</dbReference>
<gene>
    <name evidence="7" type="ORF">KUF71_022105</name>
</gene>
<sequence>MLAQGSGGPTQMPTSGIIPNNALQLALGPVHKQHSAMVELTNGPQLNELSPDRLDHLSDRFAAIISILVTINYILTPLMWFEAPHSAQRITKLATPLMRNFGFLVQRCGPRPRILAWMLFVTATFSAPILVTLWLYVAAQGQYGFNWRHLPAGIYNVVQCFILTLGLTAFFTRTADFANELALQFAKEVKAGKMSAPRLRAFRTSWLHLLRYTQNQCPMPITICIYMIILITMSTFFTFQFLVVVRVGSDPQLTMVILCIAILWDVSAIVLCSAAQRVSDTVKMKFDRILRVDFHLSYPRVNPEMQRELKFFAHITSRGDVRIPVAGFFYLQNKTVTSISTAIFSYLIVLLQFQSSDKFYR</sequence>
<evidence type="ECO:0000256" key="5">
    <source>
        <dbReference type="ARBA" id="ARBA00023136"/>
    </source>
</evidence>
<keyword evidence="5 6" id="KW-0472">Membrane</keyword>
<evidence type="ECO:0000256" key="2">
    <source>
        <dbReference type="ARBA" id="ARBA00022475"/>
    </source>
</evidence>
<keyword evidence="3 6" id="KW-0812">Transmembrane</keyword>
<evidence type="ECO:0000256" key="3">
    <source>
        <dbReference type="ARBA" id="ARBA00022692"/>
    </source>
</evidence>
<keyword evidence="8" id="KW-1185">Reference proteome</keyword>
<feature type="transmembrane region" description="Helical" evidence="6">
    <location>
        <begin position="114"/>
        <end position="137"/>
    </location>
</feature>
<dbReference type="GO" id="GO:0007165">
    <property type="term" value="P:signal transduction"/>
    <property type="evidence" value="ECO:0007669"/>
    <property type="project" value="UniProtKB-KW"/>
</dbReference>
<dbReference type="EMBL" id="JAHWGI010001408">
    <property type="protein sequence ID" value="KAK3930009.1"/>
    <property type="molecule type" value="Genomic_DNA"/>
</dbReference>
<reference evidence="7" key="2">
    <citation type="journal article" date="2023" name="BMC Genomics">
        <title>Pest status, molecular evolution, and epigenetic factors derived from the genome assembly of Frankliniella fusca, a thysanopteran phytovirus vector.</title>
        <authorList>
            <person name="Catto M.A."/>
            <person name="Labadie P.E."/>
            <person name="Jacobson A.L."/>
            <person name="Kennedy G.G."/>
            <person name="Srinivasan R."/>
            <person name="Hunt B.G."/>
        </authorList>
    </citation>
    <scope>NUCLEOTIDE SEQUENCE</scope>
    <source>
        <strain evidence="7">PL_HMW_Pooled</strain>
    </source>
</reference>
<evidence type="ECO:0000256" key="4">
    <source>
        <dbReference type="ARBA" id="ARBA00022989"/>
    </source>
</evidence>
<keyword evidence="2 6" id="KW-1003">Cell membrane</keyword>
<dbReference type="InterPro" id="IPR013604">
    <property type="entry name" value="7TM_chemorcpt"/>
</dbReference>
<reference evidence="7" key="1">
    <citation type="submission" date="2021-07" db="EMBL/GenBank/DDBJ databases">
        <authorList>
            <person name="Catto M.A."/>
            <person name="Jacobson A."/>
            <person name="Kennedy G."/>
            <person name="Labadie P."/>
            <person name="Hunt B.G."/>
            <person name="Srinivasan R."/>
        </authorList>
    </citation>
    <scope>NUCLEOTIDE SEQUENCE</scope>
    <source>
        <strain evidence="7">PL_HMW_Pooled</strain>
        <tissue evidence="7">Head</tissue>
    </source>
</reference>
<dbReference type="GO" id="GO:0050909">
    <property type="term" value="P:sensory perception of taste"/>
    <property type="evidence" value="ECO:0007669"/>
    <property type="project" value="InterPro"/>
</dbReference>
<protein>
    <recommendedName>
        <fullName evidence="6">Gustatory receptor</fullName>
    </recommendedName>
</protein>
<dbReference type="AlphaFoldDB" id="A0AAE1HZT2"/>
<accession>A0AAE1HZT2</accession>
<name>A0AAE1HZT2_9NEOP</name>
<dbReference type="GO" id="GO:0005886">
    <property type="term" value="C:plasma membrane"/>
    <property type="evidence" value="ECO:0007669"/>
    <property type="project" value="UniProtKB-SubCell"/>
</dbReference>
<comment type="subcellular location">
    <subcellularLocation>
        <location evidence="1 6">Cell membrane</location>
        <topology evidence="1 6">Multi-pass membrane protein</topology>
    </subcellularLocation>
</comment>
<keyword evidence="6" id="KW-0807">Transducer</keyword>
<comment type="similarity">
    <text evidence="6">Belongs to the insect chemoreceptor superfamily. Gustatory receptor (GR) family.</text>
</comment>
<comment type="caution">
    <text evidence="7">The sequence shown here is derived from an EMBL/GenBank/DDBJ whole genome shotgun (WGS) entry which is preliminary data.</text>
</comment>
<feature type="transmembrane region" description="Helical" evidence="6">
    <location>
        <begin position="255"/>
        <end position="275"/>
    </location>
</feature>
<feature type="transmembrane region" description="Helical" evidence="6">
    <location>
        <begin position="152"/>
        <end position="171"/>
    </location>
</feature>
<feature type="transmembrane region" description="Helical" evidence="6">
    <location>
        <begin position="221"/>
        <end position="243"/>
    </location>
</feature>
<proteinExistence type="inferred from homology"/>
<evidence type="ECO:0000256" key="1">
    <source>
        <dbReference type="ARBA" id="ARBA00004651"/>
    </source>
</evidence>
<keyword evidence="4 6" id="KW-1133">Transmembrane helix</keyword>
<evidence type="ECO:0000256" key="6">
    <source>
        <dbReference type="RuleBase" id="RU363108"/>
    </source>
</evidence>
<dbReference type="Pfam" id="PF08395">
    <property type="entry name" value="7tm_7"/>
    <property type="match status" value="1"/>
</dbReference>
<evidence type="ECO:0000313" key="8">
    <source>
        <dbReference type="Proteomes" id="UP001219518"/>
    </source>
</evidence>
<organism evidence="7 8">
    <name type="scientific">Frankliniella fusca</name>
    <dbReference type="NCBI Taxonomy" id="407009"/>
    <lineage>
        <taxon>Eukaryota</taxon>
        <taxon>Metazoa</taxon>
        <taxon>Ecdysozoa</taxon>
        <taxon>Arthropoda</taxon>
        <taxon>Hexapoda</taxon>
        <taxon>Insecta</taxon>
        <taxon>Pterygota</taxon>
        <taxon>Neoptera</taxon>
        <taxon>Paraneoptera</taxon>
        <taxon>Thysanoptera</taxon>
        <taxon>Terebrantia</taxon>
        <taxon>Thripoidea</taxon>
        <taxon>Thripidae</taxon>
        <taxon>Frankliniella</taxon>
    </lineage>
</organism>
<keyword evidence="6 7" id="KW-0675">Receptor</keyword>
<comment type="function">
    <text evidence="6">Gustatory receptor which mediates acceptance or avoidance behavior, depending on its substrates.</text>
</comment>
<feature type="transmembrane region" description="Helical" evidence="6">
    <location>
        <begin position="61"/>
        <end position="81"/>
    </location>
</feature>